<keyword evidence="2" id="KW-1185">Reference proteome</keyword>
<proteinExistence type="predicted"/>
<evidence type="ECO:0000313" key="2">
    <source>
        <dbReference type="Proteomes" id="UP000035088"/>
    </source>
</evidence>
<sequence>MGQYKAWVTGNWMAIRDRSNRHRIRPTRSGGEIVGPRVRYVFRKAARGYTGEVYQNGAFTNQLTLIRR</sequence>
<reference evidence="1 2" key="1">
    <citation type="submission" date="2011-11" db="EMBL/GenBank/DDBJ databases">
        <title>Whole genome shotgun sequence of Gordonia araii NBRC 100433.</title>
        <authorList>
            <person name="Yoshida Y."/>
            <person name="Hosoyama A."/>
            <person name="Tsuchikane K."/>
            <person name="Katsumata H."/>
            <person name="Yamazaki S."/>
            <person name="Fujita N."/>
        </authorList>
    </citation>
    <scope>NUCLEOTIDE SEQUENCE [LARGE SCALE GENOMIC DNA]</scope>
    <source>
        <strain evidence="1 2">NBRC 100433</strain>
    </source>
</reference>
<evidence type="ECO:0000313" key="1">
    <source>
        <dbReference type="EMBL" id="GAB09081.1"/>
    </source>
</evidence>
<comment type="caution">
    <text evidence="1">The sequence shown here is derived from an EMBL/GenBank/DDBJ whole genome shotgun (WGS) entry which is preliminary data.</text>
</comment>
<name>G7GZQ6_9ACTN</name>
<dbReference type="RefSeq" id="WP_007321158.1">
    <property type="nucleotide sequence ID" value="NZ_BAEE01000027.1"/>
</dbReference>
<gene>
    <name evidence="1" type="ORF">GOARA_027_00440</name>
</gene>
<organism evidence="1 2">
    <name type="scientific">Gordonia araii NBRC 100433</name>
    <dbReference type="NCBI Taxonomy" id="1073574"/>
    <lineage>
        <taxon>Bacteria</taxon>
        <taxon>Bacillati</taxon>
        <taxon>Actinomycetota</taxon>
        <taxon>Actinomycetes</taxon>
        <taxon>Mycobacteriales</taxon>
        <taxon>Gordoniaceae</taxon>
        <taxon>Gordonia</taxon>
    </lineage>
</organism>
<dbReference type="Proteomes" id="UP000035088">
    <property type="component" value="Unassembled WGS sequence"/>
</dbReference>
<protein>
    <submittedName>
        <fullName evidence="1">Uncharacterized protein</fullName>
    </submittedName>
</protein>
<dbReference type="STRING" id="1073574.GOARA_027_00440"/>
<accession>G7GZQ6</accession>
<dbReference type="AlphaFoldDB" id="G7GZQ6"/>
<dbReference type="EMBL" id="BAEE01000027">
    <property type="protein sequence ID" value="GAB09081.1"/>
    <property type="molecule type" value="Genomic_DNA"/>
</dbReference>